<reference evidence="4 5" key="1">
    <citation type="submission" date="2020-01" db="EMBL/GenBank/DDBJ databases">
        <authorList>
            <person name="Gulvik C.A."/>
            <person name="Batra D.G."/>
        </authorList>
    </citation>
    <scope>NUCLEOTIDE SEQUENCE [LARGE SCALE GENOMIC DNA]</scope>
    <source>
        <strain evidence="4 5">W9323</strain>
    </source>
</reference>
<keyword evidence="2" id="KW-0472">Membrane</keyword>
<dbReference type="GO" id="GO:0003677">
    <property type="term" value="F:DNA binding"/>
    <property type="evidence" value="ECO:0007669"/>
    <property type="project" value="UniProtKB-KW"/>
</dbReference>
<evidence type="ECO:0000313" key="4">
    <source>
        <dbReference type="EMBL" id="QKG85087.1"/>
    </source>
</evidence>
<accession>A0A7D3XQU7</accession>
<dbReference type="InterPro" id="IPR001387">
    <property type="entry name" value="Cro/C1-type_HTH"/>
</dbReference>
<feature type="transmembrane region" description="Helical" evidence="2">
    <location>
        <begin position="86"/>
        <end position="115"/>
    </location>
</feature>
<gene>
    <name evidence="4" type="ORF">GXN76_11825</name>
</gene>
<sequence length="132" mass="15649">MQLGDHLKKMREERKMSQEDLAKEMNVSRQAVYKWESNKGYPDIENIRRLSEIYNVSIDELIKGKHNERKTSTHGNEEFSYDDAGFYLGILFVFIGIFTDFGFMIMAGFLTMVFYEELIKMVRLLKKDWKEG</sequence>
<feature type="domain" description="HTH cro/C1-type" evidence="3">
    <location>
        <begin position="7"/>
        <end position="61"/>
    </location>
</feature>
<dbReference type="KEGG" id="kpul:GXN76_11825"/>
<dbReference type="SMART" id="SM00530">
    <property type="entry name" value="HTH_XRE"/>
    <property type="match status" value="1"/>
</dbReference>
<dbReference type="CDD" id="cd00093">
    <property type="entry name" value="HTH_XRE"/>
    <property type="match status" value="1"/>
</dbReference>
<keyword evidence="2" id="KW-1133">Transmembrane helix</keyword>
<dbReference type="SUPFAM" id="SSF47413">
    <property type="entry name" value="lambda repressor-like DNA-binding domains"/>
    <property type="match status" value="1"/>
</dbReference>
<dbReference type="Pfam" id="PF01381">
    <property type="entry name" value="HTH_3"/>
    <property type="match status" value="1"/>
</dbReference>
<keyword evidence="2" id="KW-0812">Transmembrane</keyword>
<evidence type="ECO:0000256" key="1">
    <source>
        <dbReference type="ARBA" id="ARBA00023125"/>
    </source>
</evidence>
<organism evidence="4 5">
    <name type="scientific">Kroppenstedtia pulmonis</name>
    <dbReference type="NCBI Taxonomy" id="1380685"/>
    <lineage>
        <taxon>Bacteria</taxon>
        <taxon>Bacillati</taxon>
        <taxon>Bacillota</taxon>
        <taxon>Bacilli</taxon>
        <taxon>Bacillales</taxon>
        <taxon>Thermoactinomycetaceae</taxon>
        <taxon>Kroppenstedtia</taxon>
    </lineage>
</organism>
<dbReference type="InterPro" id="IPR010982">
    <property type="entry name" value="Lambda_DNA-bd_dom_sf"/>
</dbReference>
<keyword evidence="5" id="KW-1185">Reference proteome</keyword>
<dbReference type="PANTHER" id="PTHR46558:SF4">
    <property type="entry name" value="DNA-BIDING PHAGE PROTEIN"/>
    <property type="match status" value="1"/>
</dbReference>
<dbReference type="Gene3D" id="1.10.260.40">
    <property type="entry name" value="lambda repressor-like DNA-binding domains"/>
    <property type="match status" value="1"/>
</dbReference>
<dbReference type="Proteomes" id="UP000503088">
    <property type="component" value="Chromosome"/>
</dbReference>
<dbReference type="EMBL" id="CP048104">
    <property type="protein sequence ID" value="QKG85087.1"/>
    <property type="molecule type" value="Genomic_DNA"/>
</dbReference>
<dbReference type="PROSITE" id="PS50943">
    <property type="entry name" value="HTH_CROC1"/>
    <property type="match status" value="1"/>
</dbReference>
<protein>
    <submittedName>
        <fullName evidence="4">Helix-turn-helix transcriptional regulator</fullName>
    </submittedName>
</protein>
<dbReference type="PANTHER" id="PTHR46558">
    <property type="entry name" value="TRACRIPTIONAL REGULATORY PROTEIN-RELATED-RELATED"/>
    <property type="match status" value="1"/>
</dbReference>
<evidence type="ECO:0000313" key="5">
    <source>
        <dbReference type="Proteomes" id="UP000503088"/>
    </source>
</evidence>
<keyword evidence="1" id="KW-0238">DNA-binding</keyword>
<evidence type="ECO:0000259" key="3">
    <source>
        <dbReference type="PROSITE" id="PS50943"/>
    </source>
</evidence>
<dbReference type="RefSeq" id="WP_173223406.1">
    <property type="nucleotide sequence ID" value="NZ_CP048104.1"/>
</dbReference>
<evidence type="ECO:0000256" key="2">
    <source>
        <dbReference type="SAM" id="Phobius"/>
    </source>
</evidence>
<proteinExistence type="predicted"/>
<dbReference type="AlphaFoldDB" id="A0A7D3XQU7"/>
<name>A0A7D3XQU7_9BACL</name>